<proteinExistence type="predicted"/>
<dbReference type="InterPro" id="IPR029483">
    <property type="entry name" value="GH97_C"/>
</dbReference>
<keyword evidence="4" id="KW-0732">Signal</keyword>
<protein>
    <submittedName>
        <fullName evidence="8">Glycoside hydrolase family 97 catalytic domain-containing protein</fullName>
    </submittedName>
</protein>
<dbReference type="InterPro" id="IPR019563">
    <property type="entry name" value="GH97_catalytic"/>
</dbReference>
<dbReference type="SUPFAM" id="SSF51445">
    <property type="entry name" value="(Trans)glycosidases"/>
    <property type="match status" value="1"/>
</dbReference>
<evidence type="ECO:0000313" key="9">
    <source>
        <dbReference type="Proteomes" id="UP001319180"/>
    </source>
</evidence>
<evidence type="ECO:0000256" key="4">
    <source>
        <dbReference type="SAM" id="SignalP"/>
    </source>
</evidence>
<dbReference type="InterPro" id="IPR029486">
    <property type="entry name" value="GH97_N"/>
</dbReference>
<comment type="caution">
    <text evidence="8">The sequence shown here is derived from an EMBL/GenBank/DDBJ whole genome shotgun (WGS) entry which is preliminary data.</text>
</comment>
<evidence type="ECO:0000256" key="1">
    <source>
        <dbReference type="ARBA" id="ARBA00001913"/>
    </source>
</evidence>
<dbReference type="AlphaFoldDB" id="A0AAP2DF23"/>
<feature type="domain" description="Glycosyl-hydrolase 97 catalytic" evidence="5">
    <location>
        <begin position="295"/>
        <end position="470"/>
    </location>
</feature>
<dbReference type="InterPro" id="IPR013785">
    <property type="entry name" value="Aldolase_TIM"/>
</dbReference>
<feature type="signal peptide" evidence="4">
    <location>
        <begin position="1"/>
        <end position="20"/>
    </location>
</feature>
<accession>A0AAP2DF23</accession>
<dbReference type="InterPro" id="IPR052720">
    <property type="entry name" value="Glycosyl_hydrolase_97"/>
</dbReference>
<name>A0AAP2DF23_9BACT</name>
<comment type="subunit">
    <text evidence="2">Monomer.</text>
</comment>
<feature type="chain" id="PRO_5042965300" evidence="4">
    <location>
        <begin position="21"/>
        <end position="666"/>
    </location>
</feature>
<evidence type="ECO:0000259" key="5">
    <source>
        <dbReference type="Pfam" id="PF10566"/>
    </source>
</evidence>
<dbReference type="Pfam" id="PF14509">
    <property type="entry name" value="GH97_C"/>
    <property type="match status" value="1"/>
</dbReference>
<sequence length="666" mass="75133">MKLFFAPLAALLLVTGLATGKGKVQPAEVMSPNRNLQVRLQVSDGVATYTVHRNEQLIVAPSRLGFVLKDQPALHGDFAIADVKKSSFDETWIQPWGEVKTIRNHYNALTVTLREKGGLKRTVRVEFRVYDDGLGFRYDIPRQEKLTDFVILDELTEFALAQDLDAWWIPANHTDIDSECLFQKNKISELREAVHTPLTMEGPRLAISIHEAALIDYASMTLARQSNHVLKADLVAWADGDRVKTRAPMTTPWRTLQIAEKPGDLVTSYLILNLNEPNKLGDVSWIKPGKYNGMWWGMHMKKYTWEGGPNHGATTANMKTLIDFAARHKLSAVLAEGWNEGWEGDWTVEGKFNFTKPYPDYDIDAISAYAKARNIGLIAHHETGGNVRNYEDQLEDAFKFCAQHDIHRLKTGYVNKRPAGERHQGQFMVRHYHKVMETAARYKVMIDVHEPVKDTGLRRTYPNMMTREGARGTEYEAWSDGNPPSHPTILPFTRCLGGPLDYTPGIFDIRFKTTGAFRVHTTLAKQLALYVVIYSPMQMAADLPENYEGNPALKFIEDVPADWEETRVPQAVIGEYVTTVRKDRNSNDWYIGSITNEQARTLDVPLSFLTPGKKYEAEIYQDGANADWDTNPLPLDIVRQAVDTGTVLKLRLAAGGGAAVRLHEMP</sequence>
<evidence type="ECO:0000256" key="2">
    <source>
        <dbReference type="ARBA" id="ARBA00011245"/>
    </source>
</evidence>
<comment type="cofactor">
    <cofactor evidence="1">
        <name>Ca(2+)</name>
        <dbReference type="ChEBI" id="CHEBI:29108"/>
    </cofactor>
</comment>
<dbReference type="EMBL" id="JAHESC010000091">
    <property type="protein sequence ID" value="MBT1690813.1"/>
    <property type="molecule type" value="Genomic_DNA"/>
</dbReference>
<feature type="domain" description="Glycosyl-hydrolase 97 N-terminal" evidence="6">
    <location>
        <begin position="29"/>
        <end position="277"/>
    </location>
</feature>
<dbReference type="PANTHER" id="PTHR35803">
    <property type="entry name" value="GLUCAN 1,4-ALPHA-GLUCOSIDASE SUSB-RELATED"/>
    <property type="match status" value="1"/>
</dbReference>
<dbReference type="InterPro" id="IPR014718">
    <property type="entry name" value="GH-type_carb-bd"/>
</dbReference>
<dbReference type="Pfam" id="PF10566">
    <property type="entry name" value="Glyco_hydro_97"/>
    <property type="match status" value="1"/>
</dbReference>
<dbReference type="Gene3D" id="3.20.20.70">
    <property type="entry name" value="Aldolase class I"/>
    <property type="match status" value="1"/>
</dbReference>
<feature type="domain" description="Glycosyl-hydrolase 97 C-terminal oligomerisation" evidence="7">
    <location>
        <begin position="562"/>
        <end position="662"/>
    </location>
</feature>
<keyword evidence="9" id="KW-1185">Reference proteome</keyword>
<dbReference type="Gene3D" id="2.70.98.10">
    <property type="match status" value="1"/>
</dbReference>
<evidence type="ECO:0000259" key="6">
    <source>
        <dbReference type="Pfam" id="PF14508"/>
    </source>
</evidence>
<dbReference type="Pfam" id="PF14508">
    <property type="entry name" value="GH97_N"/>
    <property type="match status" value="1"/>
</dbReference>
<evidence type="ECO:0000256" key="3">
    <source>
        <dbReference type="ARBA" id="ARBA00022837"/>
    </source>
</evidence>
<dbReference type="GO" id="GO:0030246">
    <property type="term" value="F:carbohydrate binding"/>
    <property type="evidence" value="ECO:0007669"/>
    <property type="project" value="InterPro"/>
</dbReference>
<dbReference type="RefSeq" id="WP_254094626.1">
    <property type="nucleotide sequence ID" value="NZ_JAHESC010000091.1"/>
</dbReference>
<evidence type="ECO:0000313" key="8">
    <source>
        <dbReference type="EMBL" id="MBT1690813.1"/>
    </source>
</evidence>
<dbReference type="GO" id="GO:0016787">
    <property type="term" value="F:hydrolase activity"/>
    <property type="evidence" value="ECO:0007669"/>
    <property type="project" value="UniProtKB-KW"/>
</dbReference>
<dbReference type="InterPro" id="IPR017853">
    <property type="entry name" value="GH"/>
</dbReference>
<keyword evidence="3" id="KW-0106">Calcium</keyword>
<dbReference type="Proteomes" id="UP001319180">
    <property type="component" value="Unassembled WGS sequence"/>
</dbReference>
<keyword evidence="8" id="KW-0378">Hydrolase</keyword>
<gene>
    <name evidence="8" type="ORF">KK078_29890</name>
</gene>
<reference evidence="8 9" key="1">
    <citation type="submission" date="2021-05" db="EMBL/GenBank/DDBJ databases">
        <title>A Polyphasic approach of four new species of the genus Ohtaekwangia: Ohtaekwangia histidinii sp. nov., Ohtaekwangia cretensis sp. nov., Ohtaekwangia indiensis sp. nov., Ohtaekwangia reichenbachii sp. nov. from diverse environment.</title>
        <authorList>
            <person name="Octaviana S."/>
        </authorList>
    </citation>
    <scope>NUCLEOTIDE SEQUENCE [LARGE SCALE GENOMIC DNA]</scope>
    <source>
        <strain evidence="8 9">PWU37</strain>
    </source>
</reference>
<dbReference type="PANTHER" id="PTHR35803:SF1">
    <property type="entry name" value="GLUCAN 1,4-ALPHA-GLUCOSIDASE SUSB"/>
    <property type="match status" value="1"/>
</dbReference>
<organism evidence="8 9">
    <name type="scientific">Dawidia soli</name>
    <dbReference type="NCBI Taxonomy" id="2782352"/>
    <lineage>
        <taxon>Bacteria</taxon>
        <taxon>Pseudomonadati</taxon>
        <taxon>Bacteroidota</taxon>
        <taxon>Cytophagia</taxon>
        <taxon>Cytophagales</taxon>
        <taxon>Chryseotaleaceae</taxon>
        <taxon>Dawidia</taxon>
    </lineage>
</organism>
<evidence type="ECO:0000259" key="7">
    <source>
        <dbReference type="Pfam" id="PF14509"/>
    </source>
</evidence>